<sequence>MTSEYLVLKGALALAIPTRFKQSLTFIKKKSNKLIWKSYDSKNKIWFNCEFNLPNLQFTNSSNNKKGKILQSILLSAKKINPSFLSINSGGIVKTKLDFPNDWGLGSSSTLINNIAKWGNIDPYKLLWSNYKGSGYDIACAKSKTPLLYKLENSLPIIEKTSFNPIFSDNLFFIHMNKKQNTNNQIKIFNAKKISANIILAISELTKKFVSSNNLIEFQVCIKKHELLLSKELKSKPIKELLFKDYKGEIKSLGAWGGDFILAAGPLESPSYFSKKGFKTIIHFKKMF</sequence>
<dbReference type="Gene3D" id="3.30.230.10">
    <property type="match status" value="1"/>
</dbReference>
<protein>
    <recommendedName>
        <fullName evidence="2">GHMP kinase N-terminal domain-containing protein</fullName>
    </recommendedName>
</protein>
<dbReference type="AlphaFoldDB" id="A0A381SKM3"/>
<organism evidence="1">
    <name type="scientific">marine metagenome</name>
    <dbReference type="NCBI Taxonomy" id="408172"/>
    <lineage>
        <taxon>unclassified sequences</taxon>
        <taxon>metagenomes</taxon>
        <taxon>ecological metagenomes</taxon>
    </lineage>
</organism>
<dbReference type="NCBIfam" id="NF040656">
    <property type="entry name" value="GHMP_GYDIA"/>
    <property type="match status" value="1"/>
</dbReference>
<proteinExistence type="predicted"/>
<accession>A0A381SKM3</accession>
<evidence type="ECO:0008006" key="2">
    <source>
        <dbReference type="Google" id="ProtNLM"/>
    </source>
</evidence>
<name>A0A381SKM3_9ZZZZ</name>
<dbReference type="InterPro" id="IPR047765">
    <property type="entry name" value="GHMP_GYDIA-like"/>
</dbReference>
<reference evidence="1" key="1">
    <citation type="submission" date="2018-05" db="EMBL/GenBank/DDBJ databases">
        <authorList>
            <person name="Lanie J.A."/>
            <person name="Ng W.-L."/>
            <person name="Kazmierczak K.M."/>
            <person name="Andrzejewski T.M."/>
            <person name="Davidsen T.M."/>
            <person name="Wayne K.J."/>
            <person name="Tettelin H."/>
            <person name="Glass J.I."/>
            <person name="Rusch D."/>
            <person name="Podicherti R."/>
            <person name="Tsui H.-C.T."/>
            <person name="Winkler M.E."/>
        </authorList>
    </citation>
    <scope>NUCLEOTIDE SEQUENCE</scope>
</reference>
<gene>
    <name evidence="1" type="ORF">METZ01_LOCUS56853</name>
</gene>
<dbReference type="EMBL" id="UINC01003176">
    <property type="protein sequence ID" value="SVA03999.1"/>
    <property type="molecule type" value="Genomic_DNA"/>
</dbReference>
<dbReference type="InterPro" id="IPR014721">
    <property type="entry name" value="Ribsml_uS5_D2-typ_fold_subgr"/>
</dbReference>
<evidence type="ECO:0000313" key="1">
    <source>
        <dbReference type="EMBL" id="SVA03999.1"/>
    </source>
</evidence>